<dbReference type="Proteomes" id="UP001321498">
    <property type="component" value="Chromosome"/>
</dbReference>
<proteinExistence type="predicted"/>
<name>A0ABN6XH81_9MICO</name>
<reference evidence="3" key="1">
    <citation type="journal article" date="2019" name="Int. J. Syst. Evol. Microbiol.">
        <title>The Global Catalogue of Microorganisms (GCM) 10K type strain sequencing project: providing services to taxonomists for standard genome sequencing and annotation.</title>
        <authorList>
            <consortium name="The Broad Institute Genomics Platform"/>
            <consortium name="The Broad Institute Genome Sequencing Center for Infectious Disease"/>
            <person name="Wu L."/>
            <person name="Ma J."/>
        </authorList>
    </citation>
    <scope>NUCLEOTIDE SEQUENCE [LARGE SCALE GENOMIC DNA]</scope>
    <source>
        <strain evidence="3">NBRC 108725</strain>
    </source>
</reference>
<feature type="transmembrane region" description="Helical" evidence="1">
    <location>
        <begin position="47"/>
        <end position="68"/>
    </location>
</feature>
<feature type="transmembrane region" description="Helical" evidence="1">
    <location>
        <begin position="80"/>
        <end position="101"/>
    </location>
</feature>
<protein>
    <recommendedName>
        <fullName evidence="4">ATP synthase protein I</fullName>
    </recommendedName>
</protein>
<sequence length="151" mass="15478">MTAPARPSSNVVMRRALAGGALLAVAVAVVGGPIGWAVAGGPGLIGALLGALMAFVFLGATAASILLANRFAGTDAYLGAFFGIVMGSFVVKLIVFLVLAIVLKDQPWVDTKVLFLTLIVGIVGSLVVDVLVVSRTRMSTVSDLPADRRID</sequence>
<organism evidence="2 3">
    <name type="scientific">Naasia aerilata</name>
    <dbReference type="NCBI Taxonomy" id="1162966"/>
    <lineage>
        <taxon>Bacteria</taxon>
        <taxon>Bacillati</taxon>
        <taxon>Actinomycetota</taxon>
        <taxon>Actinomycetes</taxon>
        <taxon>Micrococcales</taxon>
        <taxon>Microbacteriaceae</taxon>
        <taxon>Naasia</taxon>
    </lineage>
</organism>
<evidence type="ECO:0000313" key="2">
    <source>
        <dbReference type="EMBL" id="BDZ44216.1"/>
    </source>
</evidence>
<evidence type="ECO:0000256" key="1">
    <source>
        <dbReference type="SAM" id="Phobius"/>
    </source>
</evidence>
<feature type="transmembrane region" description="Helical" evidence="1">
    <location>
        <begin position="113"/>
        <end position="133"/>
    </location>
</feature>
<keyword evidence="1" id="KW-0472">Membrane</keyword>
<keyword evidence="1" id="KW-0812">Transmembrane</keyword>
<keyword evidence="3" id="KW-1185">Reference proteome</keyword>
<gene>
    <name evidence="2" type="ORF">GCM10025866_01250</name>
</gene>
<dbReference type="EMBL" id="AP027731">
    <property type="protein sequence ID" value="BDZ44216.1"/>
    <property type="molecule type" value="Genomic_DNA"/>
</dbReference>
<accession>A0ABN6XH81</accession>
<dbReference type="RefSeq" id="WP_286277695.1">
    <property type="nucleotide sequence ID" value="NZ_AP027731.1"/>
</dbReference>
<evidence type="ECO:0000313" key="3">
    <source>
        <dbReference type="Proteomes" id="UP001321498"/>
    </source>
</evidence>
<keyword evidence="1" id="KW-1133">Transmembrane helix</keyword>
<evidence type="ECO:0008006" key="4">
    <source>
        <dbReference type="Google" id="ProtNLM"/>
    </source>
</evidence>